<reference evidence="3 4" key="1">
    <citation type="journal article" date="2013" name="Int. J. Syst. Evol. Microbiol.">
        <title>Kordia antarctica sp. nov., isolated from Antarctic seawater.</title>
        <authorList>
            <person name="Baek K."/>
            <person name="Choi A."/>
            <person name="Kang I."/>
            <person name="Lee K."/>
            <person name="Cho J.C."/>
        </authorList>
    </citation>
    <scope>NUCLEOTIDE SEQUENCE [LARGE SCALE GENOMIC DNA]</scope>
    <source>
        <strain evidence="3 4">IMCC3317</strain>
    </source>
</reference>
<dbReference type="InterPro" id="IPR015943">
    <property type="entry name" value="WD40/YVTN_repeat-like_dom_sf"/>
</dbReference>
<dbReference type="PROSITE" id="PS50005">
    <property type="entry name" value="TPR"/>
    <property type="match status" value="1"/>
</dbReference>
<protein>
    <recommendedName>
        <fullName evidence="2">Peptidase C14 caspase domain-containing protein</fullName>
    </recommendedName>
</protein>
<organism evidence="3 4">
    <name type="scientific">Kordia antarctica</name>
    <dbReference type="NCBI Taxonomy" id="1218801"/>
    <lineage>
        <taxon>Bacteria</taxon>
        <taxon>Pseudomonadati</taxon>
        <taxon>Bacteroidota</taxon>
        <taxon>Flavobacteriia</taxon>
        <taxon>Flavobacteriales</taxon>
        <taxon>Flavobacteriaceae</taxon>
        <taxon>Kordia</taxon>
    </lineage>
</organism>
<proteinExistence type="predicted"/>
<dbReference type="SUPFAM" id="SSF82171">
    <property type="entry name" value="DPP6 N-terminal domain-like"/>
    <property type="match status" value="2"/>
</dbReference>
<keyword evidence="1" id="KW-0802">TPR repeat</keyword>
<dbReference type="InterPro" id="IPR019734">
    <property type="entry name" value="TPR_rpt"/>
</dbReference>
<dbReference type="InterPro" id="IPR011600">
    <property type="entry name" value="Pept_C14_caspase"/>
</dbReference>
<dbReference type="SMART" id="SM00028">
    <property type="entry name" value="TPR"/>
    <property type="match status" value="2"/>
</dbReference>
<dbReference type="InterPro" id="IPR011990">
    <property type="entry name" value="TPR-like_helical_dom_sf"/>
</dbReference>
<dbReference type="Pfam" id="PF00656">
    <property type="entry name" value="Peptidase_C14"/>
    <property type="match status" value="1"/>
</dbReference>
<evidence type="ECO:0000313" key="4">
    <source>
        <dbReference type="Proteomes" id="UP000464657"/>
    </source>
</evidence>
<dbReference type="SUPFAM" id="SSF52129">
    <property type="entry name" value="Caspase-like"/>
    <property type="match status" value="1"/>
</dbReference>
<dbReference type="SUPFAM" id="SSF48452">
    <property type="entry name" value="TPR-like"/>
    <property type="match status" value="1"/>
</dbReference>
<accession>A0A7L4ZN69</accession>
<name>A0A7L4ZN69_9FLAO</name>
<dbReference type="KEGG" id="kan:IMCC3317_34390"/>
<dbReference type="GO" id="GO:0004197">
    <property type="term" value="F:cysteine-type endopeptidase activity"/>
    <property type="evidence" value="ECO:0007669"/>
    <property type="project" value="InterPro"/>
</dbReference>
<dbReference type="Gene3D" id="1.25.40.10">
    <property type="entry name" value="Tetratricopeptide repeat domain"/>
    <property type="match status" value="1"/>
</dbReference>
<sequence length="1512" mass="174537">MVTTRFYILIIINFIFICKVSSQQHNYESIKKDSLLQISWNSFSAEERKNIRYYLKTTYPESVEGIFSKAYLESVNDRKEEAISLYRQALKKEPNHLYSLLNLAIEVNYPESKMLIERVIEKDSSFSNYIALIRKFSLLYENESAEIVEDYIDTLTKQLSHTYLPLYLQGIYYMNKENYELANNSFEKALKIAPYNTYVIRNYVDVGINKLTNSNTPSEERLAYLNFILGEGKFKDLEKKLTKRELAEILHIVAEKLLLLRFNSDAFNIFNYSFYFYPTIESLKGAIKSSIPSKTKDLENLLNRAINLFDNNQALENILALRSLEYNFNLKKSKQHYLNSIQYSKTLKDSLNNTIQLALQYYILEPNDYSKASEILNSFKESKKNLNDTELYNIALNLHAVEFLNTNFEKALIHLNQANSFNTLKSSYYEERYKELKKLVNDITEKQVENEVLIVPTTVLETNNSMAISPNNKYIALGVRPTQLWDLEKKIKLRDIGIGGISSKFSLNNKYLAVIVNNKLSDEWTSSMIVIHNILNGDIEHIIPASHEREVSDFDWSPDSKKITYLTNNGEIYVYDLSLKKRIVSSRAGNILIGGSLLWHKSGKWIISGQAQSKYLTIHNSLDLSSIKRLNQVDWPHALGQTYDGKYLVCSDNNSNLTTWDIENEWSFYNKVNINQAAKTITAHPNKPIIAVNAFNKKGNYPLITFDVEKQKKLNSTTSVISAPKIYFSSNGEKIFKIENSKIDILSSETLTVNDSIIGESSYAYLGSTDKKNDYYITVDAEGVKIWNILNGRKVYTWNKKPDYFYKIESGEGDKYLAAFHDYNNRKTKVYIYNSSNISKSLVLQLDFKLDKIKESKDKYVFAGSYFKVSKNDNVKQGEIALVNKSDFKFINKYPDISLIEDILKYQGGIVPFAGFHTIDITENGKELIYATYWQDGTGHELSYSKKCRVIDLSQKLYLIIKTIKTDREIKQASYVGKNDSVIKISEGTQNKTFDRKRFESLSYDSNSLYEVSINLKNGDILKYSSNAISIERKNGTKDFIRYPYSNLIDLEVFEEKNLFISLTNLNQIEFFDLNKFAKRLTIIPKKNNEYFSYTPNGQYLSSNKFGNKVIWLSNNRFLELETLPENYNENLIKNQLSSIYSGKEFDLPVRYISKHNIPPNASYSLIKESHLFENYNYDFDFKIVKNNSRNKDPEIELFLNDELVKNHLIDKKILGDTIFYKAKLKLRKNNNSIRVMEKFNDLTLQRIYHKLYSNVVAEKQDRLPRLVILGIGISKYKDSSRNLDYAHKDIKDITNIFLKQRNVLFSEIKVDTLINNNATRDNIVGKIDEIQDYLKDSDVLLIYYAGHGELINEKLCLMPWGTDFKNKKRRYNISEFLDIGAIRRSDDANTIIMLDMCNAGNIKNEVFNNQKLNSNAKVTVFASSIGVQSFEDEDFGDGGNGAFTAAIISGLEGQADQLLNVGDENYEVDIFELSVFLKIKIEQLTNSIQVPYMTTTKDSGGSFVIFKNKKE</sequence>
<dbReference type="GO" id="GO:0006508">
    <property type="term" value="P:proteolysis"/>
    <property type="evidence" value="ECO:0007669"/>
    <property type="project" value="InterPro"/>
</dbReference>
<feature type="repeat" description="TPR" evidence="1">
    <location>
        <begin position="163"/>
        <end position="196"/>
    </location>
</feature>
<gene>
    <name evidence="3" type="ORF">IMCC3317_34390</name>
</gene>
<evidence type="ECO:0000256" key="1">
    <source>
        <dbReference type="PROSITE-ProRule" id="PRU00339"/>
    </source>
</evidence>
<dbReference type="Gene3D" id="2.130.10.10">
    <property type="entry name" value="YVTN repeat-like/Quinoprotein amine dehydrogenase"/>
    <property type="match status" value="1"/>
</dbReference>
<dbReference type="EMBL" id="CP019288">
    <property type="protein sequence ID" value="QHI38055.1"/>
    <property type="molecule type" value="Genomic_DNA"/>
</dbReference>
<dbReference type="RefSeq" id="WP_160130621.1">
    <property type="nucleotide sequence ID" value="NZ_CP019288.1"/>
</dbReference>
<dbReference type="OrthoDB" id="6388416at2"/>
<feature type="domain" description="Peptidase C14 caspase" evidence="2">
    <location>
        <begin position="1271"/>
        <end position="1457"/>
    </location>
</feature>
<evidence type="ECO:0000313" key="3">
    <source>
        <dbReference type="EMBL" id="QHI38055.1"/>
    </source>
</evidence>
<dbReference type="Proteomes" id="UP000464657">
    <property type="component" value="Chromosome"/>
</dbReference>
<evidence type="ECO:0000259" key="2">
    <source>
        <dbReference type="Pfam" id="PF00656"/>
    </source>
</evidence>
<dbReference type="InterPro" id="IPR029030">
    <property type="entry name" value="Caspase-like_dom_sf"/>
</dbReference>
<keyword evidence="4" id="KW-1185">Reference proteome</keyword>
<dbReference type="Gene3D" id="3.40.50.1460">
    <property type="match status" value="1"/>
</dbReference>